<proteinExistence type="predicted"/>
<dbReference type="KEGG" id="fau:Fraau_2264"/>
<dbReference type="HOGENOM" id="CLU_117116_0_0_6"/>
<sequence length="159" mass="17861">MPARCTFRLSHVPISALVCDDRAYAAFSGERGHENNPDDTALVGKGPLPVGRYYIVDRHGGGHLGWLWDELTYLLNGVRREDWFALYGKDGMIDDRTFVHGVQRGNFRLHPRGRRGISEGCITLMSPQQLRPLRLYLRSLPTQLIPGTAIPCYGTVDVL</sequence>
<name>H8L561_FRAAD</name>
<dbReference type="Proteomes" id="UP000005234">
    <property type="component" value="Chromosome"/>
</dbReference>
<organism evidence="2 3">
    <name type="scientific">Frateuria aurantia (strain ATCC 33424 / DSM 6220 / KCTC 2777 / LMG 1558 / NBRC 3245 / NCIMB 13370)</name>
    <name type="common">Acetobacter aurantius</name>
    <dbReference type="NCBI Taxonomy" id="767434"/>
    <lineage>
        <taxon>Bacteria</taxon>
        <taxon>Pseudomonadati</taxon>
        <taxon>Pseudomonadota</taxon>
        <taxon>Gammaproteobacteria</taxon>
        <taxon>Lysobacterales</taxon>
        <taxon>Rhodanobacteraceae</taxon>
        <taxon>Frateuria</taxon>
    </lineage>
</organism>
<dbReference type="Pfam" id="PF10908">
    <property type="entry name" value="Tlde1_dom"/>
    <property type="match status" value="1"/>
</dbReference>
<dbReference type="OrthoDB" id="6490254at2"/>
<gene>
    <name evidence="2" type="ordered locus">Fraau_2264</name>
</gene>
<reference evidence="2" key="1">
    <citation type="submission" date="2012-02" db="EMBL/GenBank/DDBJ databases">
        <title>The complete genome of Frateuria aurantia DSM 6220.</title>
        <authorList>
            <consortium name="US DOE Joint Genome Institute (JGI-PGF)"/>
            <person name="Lucas S."/>
            <person name="Copeland A."/>
            <person name="Lapidus A."/>
            <person name="Glavina del Rio T."/>
            <person name="Dalin E."/>
            <person name="Tice H."/>
            <person name="Bruce D."/>
            <person name="Goodwin L."/>
            <person name="Pitluck S."/>
            <person name="Peters L."/>
            <person name="Ovchinnikova G."/>
            <person name="Teshima H."/>
            <person name="Kyrpides N."/>
            <person name="Mavromatis K."/>
            <person name="Ivanova N."/>
            <person name="Brettin T."/>
            <person name="Detter J.C."/>
            <person name="Han C."/>
            <person name="Larimer F."/>
            <person name="Land M."/>
            <person name="Hauser L."/>
            <person name="Markowitz V."/>
            <person name="Cheng J.-F."/>
            <person name="Hugenholtz P."/>
            <person name="Woyke T."/>
            <person name="Wu D."/>
            <person name="Brambilla E."/>
            <person name="Klenk H.-P."/>
            <person name="Eisen J.A."/>
        </authorList>
    </citation>
    <scope>NUCLEOTIDE SEQUENCE</scope>
    <source>
        <strain evidence="2">DSM 6220</strain>
    </source>
</reference>
<feature type="domain" description="Tlde1" evidence="1">
    <location>
        <begin position="24"/>
        <end position="147"/>
    </location>
</feature>
<dbReference type="EMBL" id="CP003350">
    <property type="protein sequence ID" value="AFC86640.1"/>
    <property type="molecule type" value="Genomic_DNA"/>
</dbReference>
<dbReference type="InterPro" id="IPR021225">
    <property type="entry name" value="Tlde1_dom"/>
</dbReference>
<accession>H8L561</accession>
<dbReference type="AlphaFoldDB" id="H8L561"/>
<protein>
    <recommendedName>
        <fullName evidence="1">Tlde1 domain-containing protein</fullName>
    </recommendedName>
</protein>
<evidence type="ECO:0000259" key="1">
    <source>
        <dbReference type="Pfam" id="PF10908"/>
    </source>
</evidence>
<keyword evidence="3" id="KW-1185">Reference proteome</keyword>
<evidence type="ECO:0000313" key="2">
    <source>
        <dbReference type="EMBL" id="AFC86640.1"/>
    </source>
</evidence>
<dbReference type="eggNOG" id="ENOG5032SJM">
    <property type="taxonomic scope" value="Bacteria"/>
</dbReference>
<evidence type="ECO:0000313" key="3">
    <source>
        <dbReference type="Proteomes" id="UP000005234"/>
    </source>
</evidence>
<dbReference type="RefSeq" id="WP_014403643.1">
    <property type="nucleotide sequence ID" value="NC_017033.1"/>
</dbReference>